<comment type="cofactor">
    <cofactor evidence="3">
        <name>Zn(2+)</name>
        <dbReference type="ChEBI" id="CHEBI:29105"/>
    </cofactor>
    <text evidence="3">Binds 2 Zn(2+) ions per subunit.</text>
</comment>
<dbReference type="OrthoDB" id="9808195at2"/>
<dbReference type="PIRSF" id="PIRSF001235">
    <property type="entry name" value="Amidase_carbamoylase"/>
    <property type="match status" value="1"/>
</dbReference>
<dbReference type="GO" id="GO:0042803">
    <property type="term" value="F:protein homodimerization activity"/>
    <property type="evidence" value="ECO:0007669"/>
    <property type="project" value="InterPro"/>
</dbReference>
<keyword evidence="2 6" id="KW-0378">Hydrolase</keyword>
<dbReference type="NCBIfam" id="NF006771">
    <property type="entry name" value="PRK09290.1-5"/>
    <property type="match status" value="1"/>
</dbReference>
<dbReference type="MEROPS" id="M20.976"/>
<dbReference type="PANTHER" id="PTHR32494:SF5">
    <property type="entry name" value="ALLANTOATE AMIDOHYDROLASE"/>
    <property type="match status" value="1"/>
</dbReference>
<reference evidence="6 7" key="1">
    <citation type="submission" date="2014-07" db="EMBL/GenBank/DDBJ databases">
        <authorList>
            <person name="Urmite Genomes Urmite Genomes"/>
        </authorList>
    </citation>
    <scope>NUCLEOTIDE SEQUENCE [LARGE SCALE GENOMIC DNA]</scope>
    <source>
        <strain evidence="6 7">13MG44_air</strain>
    </source>
</reference>
<feature type="binding site" evidence="3">
    <location>
        <position position="90"/>
    </location>
    <ligand>
        <name>Zn(2+)</name>
        <dbReference type="ChEBI" id="CHEBI:29105"/>
        <label>1</label>
    </ligand>
</feature>
<dbReference type="NCBIfam" id="TIGR03176">
    <property type="entry name" value="AllC"/>
    <property type="match status" value="1"/>
</dbReference>
<proteinExistence type="inferred from homology"/>
<dbReference type="SUPFAM" id="SSF53187">
    <property type="entry name" value="Zn-dependent exopeptidases"/>
    <property type="match status" value="1"/>
</dbReference>
<dbReference type="AlphaFoldDB" id="A0A078LX18"/>
<feature type="binding site" evidence="3">
    <location>
        <position position="380"/>
    </location>
    <ligand>
        <name>Zn(2+)</name>
        <dbReference type="ChEBI" id="CHEBI:29105"/>
        <label>2</label>
    </ligand>
</feature>
<evidence type="ECO:0000313" key="7">
    <source>
        <dbReference type="Proteomes" id="UP000044136"/>
    </source>
</evidence>
<dbReference type="eggNOG" id="COG0624">
    <property type="taxonomic scope" value="Bacteria"/>
</dbReference>
<dbReference type="HOGENOM" id="CLU_024588_6_0_9"/>
<dbReference type="InterPro" id="IPR010158">
    <property type="entry name" value="Amidase_Cbmase"/>
</dbReference>
<feature type="binding site" evidence="4">
    <location>
        <position position="212"/>
    </location>
    <ligand>
        <name>allantoate</name>
        <dbReference type="ChEBI" id="CHEBI:17536"/>
    </ligand>
</feature>
<feature type="binding site" evidence="3">
    <location>
        <position position="125"/>
    </location>
    <ligand>
        <name>Zn(2+)</name>
        <dbReference type="ChEBI" id="CHEBI:29105"/>
        <label>2</label>
    </ligand>
</feature>
<dbReference type="InterPro" id="IPR002933">
    <property type="entry name" value="Peptidase_M20"/>
</dbReference>
<dbReference type="Proteomes" id="UP000044136">
    <property type="component" value="Unassembled WGS sequence"/>
</dbReference>
<feature type="binding site" evidence="3">
    <location>
        <position position="79"/>
    </location>
    <ligand>
        <name>Zn(2+)</name>
        <dbReference type="ChEBI" id="CHEBI:29105"/>
        <label>1</label>
    </ligand>
</feature>
<feature type="binding site" evidence="4">
    <location>
        <position position="285"/>
    </location>
    <ligand>
        <name>allantoate</name>
        <dbReference type="ChEBI" id="CHEBI:17536"/>
    </ligand>
</feature>
<evidence type="ECO:0000256" key="1">
    <source>
        <dbReference type="ARBA" id="ARBA00006153"/>
    </source>
</evidence>
<dbReference type="RefSeq" id="WP_035808327.1">
    <property type="nucleotide sequence ID" value="NZ_CCSE01000001.1"/>
</dbReference>
<evidence type="ECO:0000256" key="3">
    <source>
        <dbReference type="PIRSR" id="PIRSR001235-1"/>
    </source>
</evidence>
<dbReference type="Pfam" id="PF01546">
    <property type="entry name" value="Peptidase_M20"/>
    <property type="match status" value="1"/>
</dbReference>
<dbReference type="NCBIfam" id="NF006768">
    <property type="entry name" value="PRK09290.1-1"/>
    <property type="match status" value="1"/>
</dbReference>
<feature type="domain" description="Peptidase M20 dimerisation" evidence="5">
    <location>
        <begin position="206"/>
        <end position="309"/>
    </location>
</feature>
<sequence>MDIRETFEKLDKQFTSYGGLEPRGITRLLYSEEWRQAVSALQDIFKENGLEVSSDAVGNVSGRLVGSEFPDETIMSGSHIDTVAEGGHLDGQFGILAALVATLYLKEKYGQPKRSIEVLSIAEEEGSRFPYTFWGVKNFFNLQNNDDVKDIADGDGIKFVDAMRESGFDFKTDDKVRDDIKAFVEVHIEQGQILEKEEKQIGVVTGIVGQKRYTINLKGEANHAGTTPMGYRKDAVVAFTEIVQTLVQKAREIGDPLVITFGSVKPVPGVVNVVPGEVEFSIDTRHIDEAELNAFAKTVEGTINEVSDKYGITADINLWMEQSPALMDESIVKMIEESAEKVAGGSYKVMPSGAGHDAQIFSGYMPTGMIFVPSIGGISHNIEEATDVEDLVKGIEVLAETLYKLAY</sequence>
<dbReference type="SUPFAM" id="SSF55031">
    <property type="entry name" value="Bacterial exopeptidase dimerisation domain"/>
    <property type="match status" value="1"/>
</dbReference>
<dbReference type="GO" id="GO:0030145">
    <property type="term" value="F:manganese ion binding"/>
    <property type="evidence" value="ECO:0007669"/>
    <property type="project" value="InterPro"/>
</dbReference>
<feature type="binding site" evidence="4">
    <location>
        <position position="272"/>
    </location>
    <ligand>
        <name>allantoate</name>
        <dbReference type="ChEBI" id="CHEBI:17536"/>
    </ligand>
</feature>
<keyword evidence="3" id="KW-0862">Zinc</keyword>
<protein>
    <submittedName>
        <fullName evidence="6">Allantoate amidohydrolase</fullName>
    </submittedName>
</protein>
<dbReference type="GO" id="GO:0047652">
    <property type="term" value="F:allantoate deiminase activity"/>
    <property type="evidence" value="ECO:0007669"/>
    <property type="project" value="InterPro"/>
</dbReference>
<dbReference type="STRING" id="1461582.BN1048_00616"/>
<dbReference type="NCBIfam" id="TIGR01879">
    <property type="entry name" value="hydantase"/>
    <property type="match status" value="1"/>
</dbReference>
<evidence type="ECO:0000313" key="6">
    <source>
        <dbReference type="EMBL" id="CDZ99713.1"/>
    </source>
</evidence>
<dbReference type="Gene3D" id="3.30.70.360">
    <property type="match status" value="1"/>
</dbReference>
<dbReference type="GO" id="GO:0009442">
    <property type="term" value="P:allantoin assimilation pathway"/>
    <property type="evidence" value="ECO:0007669"/>
    <property type="project" value="InterPro"/>
</dbReference>
<gene>
    <name evidence="6" type="primary">allC</name>
    <name evidence="6" type="ORF">BN1048_00616</name>
</gene>
<organism evidence="6 7">
    <name type="scientific">Jeotgalicoccus saudimassiliensis</name>
    <dbReference type="NCBI Taxonomy" id="1461582"/>
    <lineage>
        <taxon>Bacteria</taxon>
        <taxon>Bacillati</taxon>
        <taxon>Bacillota</taxon>
        <taxon>Bacilli</taxon>
        <taxon>Bacillales</taxon>
        <taxon>Staphylococcaceae</taxon>
        <taxon>Jeotgalicoccus</taxon>
    </lineage>
</organism>
<dbReference type="CDD" id="cd03884">
    <property type="entry name" value="M20_bAS"/>
    <property type="match status" value="1"/>
</dbReference>
<evidence type="ECO:0000256" key="2">
    <source>
        <dbReference type="ARBA" id="ARBA00022801"/>
    </source>
</evidence>
<evidence type="ECO:0000256" key="4">
    <source>
        <dbReference type="PIRSR" id="PIRSR001235-2"/>
    </source>
</evidence>
<keyword evidence="3" id="KW-0479">Metal-binding</keyword>
<dbReference type="Pfam" id="PF07687">
    <property type="entry name" value="M20_dimer"/>
    <property type="match status" value="1"/>
</dbReference>
<dbReference type="PANTHER" id="PTHR32494">
    <property type="entry name" value="ALLANTOATE DEIMINASE-RELATED"/>
    <property type="match status" value="1"/>
</dbReference>
<accession>A0A078LX18</accession>
<dbReference type="Gene3D" id="3.40.630.10">
    <property type="entry name" value="Zn peptidases"/>
    <property type="match status" value="1"/>
</dbReference>
<dbReference type="EMBL" id="CCSE01000001">
    <property type="protein sequence ID" value="CDZ99713.1"/>
    <property type="molecule type" value="Genomic_DNA"/>
</dbReference>
<dbReference type="InterPro" id="IPR017591">
    <property type="entry name" value="Allantoate_amidohydrolase"/>
</dbReference>
<name>A0A078LX18_9STAP</name>
<dbReference type="InterPro" id="IPR011650">
    <property type="entry name" value="Peptidase_M20_dimer"/>
</dbReference>
<comment type="similarity">
    <text evidence="1">Belongs to the peptidase M20 family.</text>
</comment>
<dbReference type="InterPro" id="IPR036264">
    <property type="entry name" value="Bact_exopeptidase_dim_dom"/>
</dbReference>
<evidence type="ECO:0000259" key="5">
    <source>
        <dbReference type="Pfam" id="PF07687"/>
    </source>
</evidence>
<feature type="binding site" evidence="3">
    <location>
        <position position="187"/>
    </location>
    <ligand>
        <name>Zn(2+)</name>
        <dbReference type="ChEBI" id="CHEBI:29105"/>
        <label>1</label>
    </ligand>
</feature>
<feature type="binding site" evidence="3">
    <location>
        <position position="90"/>
    </location>
    <ligand>
        <name>Zn(2+)</name>
        <dbReference type="ChEBI" id="CHEBI:29105"/>
        <label>2</label>
    </ligand>
</feature>
<keyword evidence="7" id="KW-1185">Reference proteome</keyword>